<dbReference type="STRING" id="1459.AF332_23570"/>
<dbReference type="Proteomes" id="UP000037109">
    <property type="component" value="Unassembled WGS sequence"/>
</dbReference>
<comment type="caution">
    <text evidence="5">The sequence shown here is derived from an EMBL/GenBank/DDBJ whole genome shotgun (WGS) entry which is preliminary data.</text>
</comment>
<evidence type="ECO:0000313" key="5">
    <source>
        <dbReference type="EMBL" id="KON89505.1"/>
    </source>
</evidence>
<dbReference type="RefSeq" id="WP_053436871.1">
    <property type="nucleotide sequence ID" value="NZ_LGUF01000007.1"/>
</dbReference>
<evidence type="ECO:0000259" key="4">
    <source>
        <dbReference type="PROSITE" id="PS50943"/>
    </source>
</evidence>
<dbReference type="Pfam" id="PF01381">
    <property type="entry name" value="HTH_3"/>
    <property type="match status" value="1"/>
</dbReference>
<dbReference type="PANTHER" id="PTHR46797:SF23">
    <property type="entry name" value="HTH-TYPE TRANSCRIPTIONAL REGULATOR SUTR"/>
    <property type="match status" value="1"/>
</dbReference>
<accession>A0A0M0GHW4</accession>
<dbReference type="SUPFAM" id="SSF51182">
    <property type="entry name" value="RmlC-like cupins"/>
    <property type="match status" value="1"/>
</dbReference>
<proteinExistence type="predicted"/>
<dbReference type="Pfam" id="PF07883">
    <property type="entry name" value="Cupin_2"/>
    <property type="match status" value="1"/>
</dbReference>
<dbReference type="SUPFAM" id="SSF47413">
    <property type="entry name" value="lambda repressor-like DNA-binding domains"/>
    <property type="match status" value="1"/>
</dbReference>
<dbReference type="GO" id="GO:0003700">
    <property type="term" value="F:DNA-binding transcription factor activity"/>
    <property type="evidence" value="ECO:0007669"/>
    <property type="project" value="TreeGrafter"/>
</dbReference>
<dbReference type="EMBL" id="LGUF01000007">
    <property type="protein sequence ID" value="KON89505.1"/>
    <property type="molecule type" value="Genomic_DNA"/>
</dbReference>
<keyword evidence="3" id="KW-0804">Transcription</keyword>
<reference evidence="6" key="1">
    <citation type="submission" date="2015-07" db="EMBL/GenBank/DDBJ databases">
        <title>Fjat-10036 dsm4.</title>
        <authorList>
            <person name="Liu B."/>
            <person name="Wang J."/>
            <person name="Zhu Y."/>
            <person name="Liu G."/>
            <person name="Chen Q."/>
            <person name="Chen Z."/>
            <person name="Lan J."/>
            <person name="Che J."/>
            <person name="Ge C."/>
            <person name="Shi H."/>
            <person name="Pan Z."/>
            <person name="Liu X."/>
        </authorList>
    </citation>
    <scope>NUCLEOTIDE SEQUENCE [LARGE SCALE GENOMIC DNA]</scope>
    <source>
        <strain evidence="6">DSM 4</strain>
    </source>
</reference>
<evidence type="ECO:0000256" key="1">
    <source>
        <dbReference type="ARBA" id="ARBA00023015"/>
    </source>
</evidence>
<dbReference type="InterPro" id="IPR013096">
    <property type="entry name" value="Cupin_2"/>
</dbReference>
<dbReference type="PANTHER" id="PTHR46797">
    <property type="entry name" value="HTH-TYPE TRANSCRIPTIONAL REGULATOR"/>
    <property type="match status" value="1"/>
</dbReference>
<evidence type="ECO:0000313" key="6">
    <source>
        <dbReference type="Proteomes" id="UP000037109"/>
    </source>
</evidence>
<sequence length="183" mass="20730">MENIQKSIGENLRNIRKTRGYSLDAAAEITGVSKAMLGQIERGESNPTVTTLWKIASGLQVSFSSLINEESSDVHFIELQTITPIMESMGNYRVYPVFPFDPRKKFEIFTVEIEPGCQHTSDKHNEGVEEYITVMSGTLEMEIGDQRITVRPGNSIKFLANKAHTYKNIGDELIRYQAVMYYP</sequence>
<keyword evidence="6" id="KW-1185">Reference proteome</keyword>
<protein>
    <submittedName>
        <fullName evidence="5">DNA-binding protein</fullName>
    </submittedName>
</protein>
<dbReference type="GO" id="GO:0005829">
    <property type="term" value="C:cytosol"/>
    <property type="evidence" value="ECO:0007669"/>
    <property type="project" value="TreeGrafter"/>
</dbReference>
<gene>
    <name evidence="5" type="ORF">AF332_23570</name>
</gene>
<dbReference type="InterPro" id="IPR011051">
    <property type="entry name" value="RmlC_Cupin_sf"/>
</dbReference>
<dbReference type="SMART" id="SM00530">
    <property type="entry name" value="HTH_XRE"/>
    <property type="match status" value="1"/>
</dbReference>
<keyword evidence="2 5" id="KW-0238">DNA-binding</keyword>
<dbReference type="InterPro" id="IPR014710">
    <property type="entry name" value="RmlC-like_jellyroll"/>
</dbReference>
<evidence type="ECO:0000256" key="2">
    <source>
        <dbReference type="ARBA" id="ARBA00023125"/>
    </source>
</evidence>
<name>A0A0M0GHW4_SPOGL</name>
<dbReference type="Gene3D" id="1.10.260.40">
    <property type="entry name" value="lambda repressor-like DNA-binding domains"/>
    <property type="match status" value="1"/>
</dbReference>
<dbReference type="InterPro" id="IPR001387">
    <property type="entry name" value="Cro/C1-type_HTH"/>
</dbReference>
<dbReference type="PATRIC" id="fig|1459.3.peg.5200"/>
<dbReference type="CDD" id="cd00093">
    <property type="entry name" value="HTH_XRE"/>
    <property type="match status" value="1"/>
</dbReference>
<evidence type="ECO:0000256" key="3">
    <source>
        <dbReference type="ARBA" id="ARBA00023163"/>
    </source>
</evidence>
<dbReference type="GO" id="GO:0003677">
    <property type="term" value="F:DNA binding"/>
    <property type="evidence" value="ECO:0007669"/>
    <property type="project" value="UniProtKB-KW"/>
</dbReference>
<keyword evidence="1" id="KW-0805">Transcription regulation</keyword>
<organism evidence="5 6">
    <name type="scientific">Sporosarcina globispora</name>
    <name type="common">Bacillus globisporus</name>
    <dbReference type="NCBI Taxonomy" id="1459"/>
    <lineage>
        <taxon>Bacteria</taxon>
        <taxon>Bacillati</taxon>
        <taxon>Bacillota</taxon>
        <taxon>Bacilli</taxon>
        <taxon>Bacillales</taxon>
        <taxon>Caryophanaceae</taxon>
        <taxon>Sporosarcina</taxon>
    </lineage>
</organism>
<dbReference type="InterPro" id="IPR050807">
    <property type="entry name" value="TransReg_Diox_bact_type"/>
</dbReference>
<dbReference type="CDD" id="cd02209">
    <property type="entry name" value="cupin_XRE_C"/>
    <property type="match status" value="1"/>
</dbReference>
<dbReference type="AlphaFoldDB" id="A0A0M0GHW4"/>
<dbReference type="PROSITE" id="PS50943">
    <property type="entry name" value="HTH_CROC1"/>
    <property type="match status" value="1"/>
</dbReference>
<dbReference type="OrthoDB" id="9781521at2"/>
<dbReference type="Gene3D" id="2.60.120.10">
    <property type="entry name" value="Jelly Rolls"/>
    <property type="match status" value="1"/>
</dbReference>
<feature type="domain" description="HTH cro/C1-type" evidence="4">
    <location>
        <begin position="12"/>
        <end position="66"/>
    </location>
</feature>
<dbReference type="InterPro" id="IPR010982">
    <property type="entry name" value="Lambda_DNA-bd_dom_sf"/>
</dbReference>